<dbReference type="Proteomes" id="UP000622797">
    <property type="component" value="Unassembled WGS sequence"/>
</dbReference>
<dbReference type="PANTHER" id="PTHR28019:SF3">
    <property type="entry name" value="INTEGRAL MEMBRANE PROTEIN (AFU_ORTHOLOGUE AFUA_6G07470)"/>
    <property type="match status" value="1"/>
</dbReference>
<proteinExistence type="predicted"/>
<keyword evidence="1" id="KW-1133">Transmembrane helix</keyword>
<accession>A0A8H4U3Z8</accession>
<dbReference type="PANTHER" id="PTHR28019">
    <property type="entry name" value="CELL MEMBRANE PROTEIN YLR413W-RELATED"/>
    <property type="match status" value="1"/>
</dbReference>
<evidence type="ECO:0000313" key="2">
    <source>
        <dbReference type="EMBL" id="KAF4969343.1"/>
    </source>
</evidence>
<name>A0A8H4U3Z8_9HYPO</name>
<dbReference type="Pfam" id="PF06687">
    <property type="entry name" value="SUR7"/>
    <property type="match status" value="1"/>
</dbReference>
<reference evidence="2" key="2">
    <citation type="submission" date="2020-05" db="EMBL/GenBank/DDBJ databases">
        <authorList>
            <person name="Kim H.-S."/>
            <person name="Proctor R.H."/>
            <person name="Brown D.W."/>
        </authorList>
    </citation>
    <scope>NUCLEOTIDE SEQUENCE</scope>
    <source>
        <strain evidence="2">NRRL 20472</strain>
    </source>
</reference>
<keyword evidence="1" id="KW-0812">Transmembrane</keyword>
<dbReference type="GO" id="GO:0005886">
    <property type="term" value="C:plasma membrane"/>
    <property type="evidence" value="ECO:0007669"/>
    <property type="project" value="InterPro"/>
</dbReference>
<evidence type="ECO:0008006" key="4">
    <source>
        <dbReference type="Google" id="ProtNLM"/>
    </source>
</evidence>
<dbReference type="GO" id="GO:0051285">
    <property type="term" value="C:cell cortex of cell tip"/>
    <property type="evidence" value="ECO:0007669"/>
    <property type="project" value="TreeGrafter"/>
</dbReference>
<evidence type="ECO:0000313" key="3">
    <source>
        <dbReference type="Proteomes" id="UP000622797"/>
    </source>
</evidence>
<feature type="transmembrane region" description="Helical" evidence="1">
    <location>
        <begin position="161"/>
        <end position="180"/>
    </location>
</feature>
<dbReference type="AlphaFoldDB" id="A0A8H4U3Z8"/>
<dbReference type="EMBL" id="JABEXW010000165">
    <property type="protein sequence ID" value="KAF4969343.1"/>
    <property type="molecule type" value="Genomic_DNA"/>
</dbReference>
<sequence>MTVGRFFCVLFPSILAAASIIFLLVGALAGVSNKSLYLFQVNFEGFSISPADVEDISLYVNGSKLDKDANSTLETRAEKHGGNITADLLGLERSYDVSLWGYCHTDHNGERKCEKHRFDWASESLNSSYVGGVDRGIEVELPDKIKSALNTFKAINKFTEVVFILSFILLPAELVFGNFANTSRRLSCLTWIVADLAAVLVLASAILSSALASIFLAVIKGTAELHGIKAETNGRFLAVVWIAASLAIGAGFFWAFTICCCKPDYHDRYRGSQHHYTEELLGGKNNSAAYARLSDDHEMQTAYHGPSQSHPQPQNSDDEALERLHFAYEAYTASV</sequence>
<dbReference type="Gene3D" id="1.20.140.150">
    <property type="match status" value="1"/>
</dbReference>
<organism evidence="2 3">
    <name type="scientific">Fusarium sarcochroum</name>
    <dbReference type="NCBI Taxonomy" id="1208366"/>
    <lineage>
        <taxon>Eukaryota</taxon>
        <taxon>Fungi</taxon>
        <taxon>Dikarya</taxon>
        <taxon>Ascomycota</taxon>
        <taxon>Pezizomycotina</taxon>
        <taxon>Sordariomycetes</taxon>
        <taxon>Hypocreomycetidae</taxon>
        <taxon>Hypocreales</taxon>
        <taxon>Nectriaceae</taxon>
        <taxon>Fusarium</taxon>
        <taxon>Fusarium lateritium species complex</taxon>
    </lineage>
</organism>
<comment type="caution">
    <text evidence="2">The sequence shown here is derived from an EMBL/GenBank/DDBJ whole genome shotgun (WGS) entry which is preliminary data.</text>
</comment>
<feature type="transmembrane region" description="Helical" evidence="1">
    <location>
        <begin position="239"/>
        <end position="261"/>
    </location>
</feature>
<gene>
    <name evidence="2" type="ORF">FSARC_3418</name>
</gene>
<dbReference type="InterPro" id="IPR009571">
    <property type="entry name" value="SUR7/Rim9-like_fungi"/>
</dbReference>
<keyword evidence="1" id="KW-0472">Membrane</keyword>
<dbReference type="OrthoDB" id="4480814at2759"/>
<evidence type="ECO:0000256" key="1">
    <source>
        <dbReference type="SAM" id="Phobius"/>
    </source>
</evidence>
<dbReference type="InterPro" id="IPR052413">
    <property type="entry name" value="SUR7_domain"/>
</dbReference>
<keyword evidence="3" id="KW-1185">Reference proteome</keyword>
<reference evidence="2" key="1">
    <citation type="journal article" date="2020" name="BMC Genomics">
        <title>Correction to: Identification and distribution of gene clusters required for synthesis of sphingolipid metabolism inhibitors in diverse species of the filamentous fungus Fusarium.</title>
        <authorList>
            <person name="Kim H.S."/>
            <person name="Lohmar J.M."/>
            <person name="Busman M."/>
            <person name="Brown D.W."/>
            <person name="Naumann T.A."/>
            <person name="Divon H.H."/>
            <person name="Lysoe E."/>
            <person name="Uhlig S."/>
            <person name="Proctor R.H."/>
        </authorList>
    </citation>
    <scope>NUCLEOTIDE SEQUENCE</scope>
    <source>
        <strain evidence="2">NRRL 20472</strain>
    </source>
</reference>
<dbReference type="GO" id="GO:0031505">
    <property type="term" value="P:fungal-type cell wall organization"/>
    <property type="evidence" value="ECO:0007669"/>
    <property type="project" value="TreeGrafter"/>
</dbReference>
<protein>
    <recommendedName>
        <fullName evidence="4">Integral membrane protein</fullName>
    </recommendedName>
</protein>
<feature type="transmembrane region" description="Helical" evidence="1">
    <location>
        <begin position="192"/>
        <end position="219"/>
    </location>
</feature>